<dbReference type="InParanoid" id="A0A165PEQ3"/>
<organism evidence="2 3">
    <name type="scientific">Exidia glandulosa HHB12029</name>
    <dbReference type="NCBI Taxonomy" id="1314781"/>
    <lineage>
        <taxon>Eukaryota</taxon>
        <taxon>Fungi</taxon>
        <taxon>Dikarya</taxon>
        <taxon>Basidiomycota</taxon>
        <taxon>Agaricomycotina</taxon>
        <taxon>Agaricomycetes</taxon>
        <taxon>Auriculariales</taxon>
        <taxon>Exidiaceae</taxon>
        <taxon>Exidia</taxon>
    </lineage>
</organism>
<reference evidence="2 3" key="1">
    <citation type="journal article" date="2016" name="Mol. Biol. Evol.">
        <title>Comparative Genomics of Early-Diverging Mushroom-Forming Fungi Provides Insights into the Origins of Lignocellulose Decay Capabilities.</title>
        <authorList>
            <person name="Nagy L.G."/>
            <person name="Riley R."/>
            <person name="Tritt A."/>
            <person name="Adam C."/>
            <person name="Daum C."/>
            <person name="Floudas D."/>
            <person name="Sun H."/>
            <person name="Yadav J.S."/>
            <person name="Pangilinan J."/>
            <person name="Larsson K.H."/>
            <person name="Matsuura K."/>
            <person name="Barry K."/>
            <person name="Labutti K."/>
            <person name="Kuo R."/>
            <person name="Ohm R.A."/>
            <person name="Bhattacharya S.S."/>
            <person name="Shirouzu T."/>
            <person name="Yoshinaga Y."/>
            <person name="Martin F.M."/>
            <person name="Grigoriev I.V."/>
            <person name="Hibbett D.S."/>
        </authorList>
    </citation>
    <scope>NUCLEOTIDE SEQUENCE [LARGE SCALE GENOMIC DNA]</scope>
    <source>
        <strain evidence="2 3">HHB12029</strain>
    </source>
</reference>
<dbReference type="OrthoDB" id="3210574at2759"/>
<evidence type="ECO:0000256" key="1">
    <source>
        <dbReference type="SAM" id="MobiDB-lite"/>
    </source>
</evidence>
<name>A0A165PEQ3_EXIGL</name>
<dbReference type="EMBL" id="KV425890">
    <property type="protein sequence ID" value="KZW02066.1"/>
    <property type="molecule type" value="Genomic_DNA"/>
</dbReference>
<accession>A0A165PEQ3</accession>
<gene>
    <name evidence="2" type="ORF">EXIGLDRAFT_512022</name>
</gene>
<proteinExistence type="predicted"/>
<dbReference type="AlphaFoldDB" id="A0A165PEQ3"/>
<evidence type="ECO:0000313" key="2">
    <source>
        <dbReference type="EMBL" id="KZW02066.1"/>
    </source>
</evidence>
<feature type="compositionally biased region" description="Low complexity" evidence="1">
    <location>
        <begin position="144"/>
        <end position="157"/>
    </location>
</feature>
<keyword evidence="3" id="KW-1185">Reference proteome</keyword>
<protein>
    <submittedName>
        <fullName evidence="2">Uncharacterized protein</fullName>
    </submittedName>
</protein>
<feature type="region of interest" description="Disordered" evidence="1">
    <location>
        <begin position="1"/>
        <end position="43"/>
    </location>
</feature>
<dbReference type="Proteomes" id="UP000077266">
    <property type="component" value="Unassembled WGS sequence"/>
</dbReference>
<feature type="region of interest" description="Disordered" evidence="1">
    <location>
        <begin position="138"/>
        <end position="157"/>
    </location>
</feature>
<sequence>MPNVESKVASLSKGNLQELGRSRRPGRATESEAANLSGSEAAAHLLPARGKSLTGGRAFTPAGQGIRRAATASRKNRNLDEPSAAPLNVQYVPEGGVAIDGRQGLPMGVATRRDHVVGVLQTVAGKLLGSLPLQEKGELRRAGGKAAAKGCARAPHD</sequence>
<evidence type="ECO:0000313" key="3">
    <source>
        <dbReference type="Proteomes" id="UP000077266"/>
    </source>
</evidence>